<comment type="similarity">
    <text evidence="2 5">Belongs to the ORC2 family.</text>
</comment>
<dbReference type="PANTHER" id="PTHR14052:SF0">
    <property type="entry name" value="ORIGIN RECOGNITION COMPLEX SUBUNIT 2"/>
    <property type="match status" value="1"/>
</dbReference>
<name>A0ABN9WQ06_9DINO</name>
<accession>A0ABN9WQ06</accession>
<comment type="function">
    <text evidence="5">Component of the origin recognition complex (ORC) that binds origins of replication. DNA-binding is ATP-dependent. ORC is required to assemble the pre-replication complex necessary to initiate DNA replication.</text>
</comment>
<evidence type="ECO:0000313" key="9">
    <source>
        <dbReference type="EMBL" id="CAK0887240.1"/>
    </source>
</evidence>
<dbReference type="InterPro" id="IPR007220">
    <property type="entry name" value="ORC2"/>
</dbReference>
<dbReference type="Pfam" id="PF04084">
    <property type="entry name" value="RecA-like_ORC2"/>
    <property type="match status" value="1"/>
</dbReference>
<proteinExistence type="inferred from homology"/>
<comment type="subcellular location">
    <subcellularLocation>
        <location evidence="1 5">Nucleus</location>
    </subcellularLocation>
</comment>
<feature type="domain" description="Origin recognition complex subunit 2 winged-helix" evidence="8">
    <location>
        <begin position="209"/>
        <end position="267"/>
    </location>
</feature>
<comment type="subunit">
    <text evidence="5">Component of the origin recognition complex (ORC).</text>
</comment>
<evidence type="ECO:0000259" key="8">
    <source>
        <dbReference type="Pfam" id="PF24882"/>
    </source>
</evidence>
<sequence>MRLGFSLLVQGCGSKRRTMLDGFATEVLLPWGASVLQVDGYNRHLSLVECLRDVLESLYPGTSPGTSVESALAALRAARAAACAQGAIRPLVFVVHSLDVMPEAQQRHVAVLATLPRAHLVASVDSIWAPLAWQAHALRDFNFVHVVAHTYEDYAVEAAARYPGGKPAWADPDSARQEAPKASVGLVLKHLTPNHRELVEVIARHQLEGGGRTGISRSKLLILTSQRMIAGTTARLATLLNELQDHEIVALKSASDGGALIYLPYDTNTVQRLSELSTTPFDEEESEEDGDAQSEQEEA</sequence>
<evidence type="ECO:0000256" key="5">
    <source>
        <dbReference type="RuleBase" id="RU368084"/>
    </source>
</evidence>
<evidence type="ECO:0000256" key="1">
    <source>
        <dbReference type="ARBA" id="ARBA00004123"/>
    </source>
</evidence>
<reference evidence="9" key="1">
    <citation type="submission" date="2023-10" db="EMBL/GenBank/DDBJ databases">
        <authorList>
            <person name="Chen Y."/>
            <person name="Shah S."/>
            <person name="Dougan E. K."/>
            <person name="Thang M."/>
            <person name="Chan C."/>
        </authorList>
    </citation>
    <scope>NUCLEOTIDE SEQUENCE [LARGE SCALE GENOMIC DNA]</scope>
</reference>
<keyword evidence="4 5" id="KW-0539">Nucleus</keyword>
<evidence type="ECO:0000256" key="4">
    <source>
        <dbReference type="ARBA" id="ARBA00023242"/>
    </source>
</evidence>
<evidence type="ECO:0000256" key="3">
    <source>
        <dbReference type="ARBA" id="ARBA00022705"/>
    </source>
</evidence>
<evidence type="ECO:0000256" key="6">
    <source>
        <dbReference type="SAM" id="MobiDB-lite"/>
    </source>
</evidence>
<comment type="caution">
    <text evidence="9">The sequence shown here is derived from an EMBL/GenBank/DDBJ whole genome shotgun (WGS) entry which is preliminary data.</text>
</comment>
<dbReference type="InterPro" id="IPR056773">
    <property type="entry name" value="WHD_ORC2"/>
</dbReference>
<dbReference type="InterPro" id="IPR056772">
    <property type="entry name" value="RecA-like_ORC2"/>
</dbReference>
<organism evidence="9 10">
    <name type="scientific">Prorocentrum cordatum</name>
    <dbReference type="NCBI Taxonomy" id="2364126"/>
    <lineage>
        <taxon>Eukaryota</taxon>
        <taxon>Sar</taxon>
        <taxon>Alveolata</taxon>
        <taxon>Dinophyceae</taxon>
        <taxon>Prorocentrales</taxon>
        <taxon>Prorocentraceae</taxon>
        <taxon>Prorocentrum</taxon>
    </lineage>
</organism>
<evidence type="ECO:0000313" key="10">
    <source>
        <dbReference type="Proteomes" id="UP001189429"/>
    </source>
</evidence>
<keyword evidence="10" id="KW-1185">Reference proteome</keyword>
<feature type="region of interest" description="Disordered" evidence="6">
    <location>
        <begin position="275"/>
        <end position="299"/>
    </location>
</feature>
<gene>
    <name evidence="9" type="ORF">PCOR1329_LOCUS68355</name>
</gene>
<evidence type="ECO:0000259" key="7">
    <source>
        <dbReference type="Pfam" id="PF04084"/>
    </source>
</evidence>
<keyword evidence="3 5" id="KW-0235">DNA replication</keyword>
<dbReference type="PANTHER" id="PTHR14052">
    <property type="entry name" value="ORIGIN RECOGNITION COMPLEX SUBUNIT 2"/>
    <property type="match status" value="1"/>
</dbReference>
<dbReference type="Pfam" id="PF24882">
    <property type="entry name" value="WHD_ORC2"/>
    <property type="match status" value="1"/>
</dbReference>
<feature type="domain" description="Origin recognition complex subunit 2 RecA-like" evidence="7">
    <location>
        <begin position="2"/>
        <end position="145"/>
    </location>
</feature>
<dbReference type="EMBL" id="CAUYUJ010018914">
    <property type="protein sequence ID" value="CAK0887240.1"/>
    <property type="molecule type" value="Genomic_DNA"/>
</dbReference>
<evidence type="ECO:0000256" key="2">
    <source>
        <dbReference type="ARBA" id="ARBA00007421"/>
    </source>
</evidence>
<feature type="compositionally biased region" description="Acidic residues" evidence="6">
    <location>
        <begin position="281"/>
        <end position="299"/>
    </location>
</feature>
<dbReference type="Proteomes" id="UP001189429">
    <property type="component" value="Unassembled WGS sequence"/>
</dbReference>
<protein>
    <recommendedName>
        <fullName evidence="5">Origin recognition complex subunit 2</fullName>
    </recommendedName>
</protein>